<sequence length="59" mass="7034">MNTKGLRQRELCDRLGLNYKSVAQFARQLGLSTHAYLQQQTGWILRDERYYPPETQFKD</sequence>
<proteinExistence type="predicted"/>
<dbReference type="RefSeq" id="WP_268610246.1">
    <property type="nucleotide sequence ID" value="NZ_CP113797.1"/>
</dbReference>
<keyword evidence="2" id="KW-1185">Reference proteome</keyword>
<protein>
    <submittedName>
        <fullName evidence="1">Uncharacterized protein</fullName>
    </submittedName>
</protein>
<dbReference type="Proteomes" id="UP001163152">
    <property type="component" value="Chromosome"/>
</dbReference>
<evidence type="ECO:0000313" key="1">
    <source>
        <dbReference type="EMBL" id="WAL60359.1"/>
    </source>
</evidence>
<gene>
    <name evidence="1" type="ORF">OXH18_24885</name>
</gene>
<organism evidence="1 2">
    <name type="scientific">Thermocoleostomius sinensis A174</name>
    <dbReference type="NCBI Taxonomy" id="2016057"/>
    <lineage>
        <taxon>Bacteria</taxon>
        <taxon>Bacillati</taxon>
        <taxon>Cyanobacteriota</taxon>
        <taxon>Cyanophyceae</taxon>
        <taxon>Oculatellales</taxon>
        <taxon>Oculatellaceae</taxon>
        <taxon>Thermocoleostomius</taxon>
    </lineage>
</organism>
<accession>A0A9E8ZEE7</accession>
<reference evidence="1" key="1">
    <citation type="submission" date="2022-12" db="EMBL/GenBank/DDBJ databases">
        <title>Polyphasic identification of a Novel Hot-Spring Cyanobacterium Ocullathermofonsia sinensis gen nov. sp. nov. and Genomic Insights on its Adaptations to the Thermal Habitat.</title>
        <authorList>
            <person name="Daroch M."/>
            <person name="Tang J."/>
            <person name="Jiang Y."/>
        </authorList>
    </citation>
    <scope>NUCLEOTIDE SEQUENCE</scope>
    <source>
        <strain evidence="1">PKUAC-SCTA174</strain>
    </source>
</reference>
<name>A0A9E8ZEE7_9CYAN</name>
<dbReference type="KEGG" id="tsin:OXH18_24885"/>
<dbReference type="AlphaFoldDB" id="A0A9E8ZEE7"/>
<evidence type="ECO:0000313" key="2">
    <source>
        <dbReference type="Proteomes" id="UP001163152"/>
    </source>
</evidence>
<dbReference type="EMBL" id="CP113797">
    <property type="protein sequence ID" value="WAL60359.1"/>
    <property type="molecule type" value="Genomic_DNA"/>
</dbReference>